<dbReference type="SUPFAM" id="SSF53955">
    <property type="entry name" value="Lysozyme-like"/>
    <property type="match status" value="1"/>
</dbReference>
<dbReference type="AlphaFoldDB" id="F6DQ44"/>
<feature type="domain" description="Transglycosylase SLT" evidence="2">
    <location>
        <begin position="307"/>
        <end position="385"/>
    </location>
</feature>
<sequence length="587" mass="67550">MDERNLEKVFLVAGKTAAKKLAKKFWVLILPYLPVILFGFFIFFMICWLIAAVYSAFPIVTKDKKNPILAGVYESEQDKELHDKYVKLANQYNVVDTWIVSGESSVNKPHYPGKGTYLGALNDRYNHDEELKLQWGNIHAACLYKAYSLNLTEISKDLPEDSARKLHPYFYYKESEIITTTTNEDGESETTRRLVYLLVEAYTIQGHYQYHYKWVTETRGNTTITYEQLEDTLQILPNKWQRLENFILQEYKINQDSNDLALAREGVWEAGIAFNEYKEWLAWLKENDLMGKYLSQSMIPSELIPFFKEAEEKYGIPWWFLAAIAYKESSFNPKAENTETKCFGLMQVSPSNWQVYAARLGFDPELHKENPRAQILVGAYMLRELGFKNVDWQGDWKEQSLPILIHYGGFVEVPSNLKNKYSSVEEWCRAVYASKIWDYAEQFKKETLWPVPGYTAIRSPFDLNRLHPTKKVVLPHYGIDIAAPMGATVISVSAGEVTRAGWENPNNHKQGYGLYVTIRDENYLYKYAHLSQINVKLHQKIQVGDIVGKVGSTGDSTGPHLHFEVRDLSQGGPSGLPIDPLLKLYGN</sequence>
<feature type="transmembrane region" description="Helical" evidence="1">
    <location>
        <begin position="25"/>
        <end position="57"/>
    </location>
</feature>
<dbReference type="Gene3D" id="2.70.70.10">
    <property type="entry name" value="Glucose Permease (Domain IIA)"/>
    <property type="match status" value="1"/>
</dbReference>
<evidence type="ECO:0000313" key="5">
    <source>
        <dbReference type="Proteomes" id="UP000009234"/>
    </source>
</evidence>
<dbReference type="SUPFAM" id="SSF51261">
    <property type="entry name" value="Duplicated hybrid motif"/>
    <property type="match status" value="1"/>
</dbReference>
<dbReference type="Proteomes" id="UP000009234">
    <property type="component" value="Chromosome"/>
</dbReference>
<dbReference type="eggNOG" id="COG0741">
    <property type="taxonomic scope" value="Bacteria"/>
</dbReference>
<reference evidence="4 5" key="2">
    <citation type="journal article" date="2012" name="Stand. Genomic Sci.">
        <title>Complete genome sequence of the sulfate-reducing firmicute Desulfotomaculum ruminis type strain (DL(T)).</title>
        <authorList>
            <person name="Spring S."/>
            <person name="Visser M."/>
            <person name="Lu M."/>
            <person name="Copeland A."/>
            <person name="Lapidus A."/>
            <person name="Lucas S."/>
            <person name="Cheng J.F."/>
            <person name="Han C."/>
            <person name="Tapia R."/>
            <person name="Goodwin L.A."/>
            <person name="Pitluck S."/>
            <person name="Ivanova N."/>
            <person name="Land M."/>
            <person name="Hauser L."/>
            <person name="Larimer F."/>
            <person name="Rohde M."/>
            <person name="Goker M."/>
            <person name="Detter J.C."/>
            <person name="Kyrpides N.C."/>
            <person name="Woyke T."/>
            <person name="Schaap P.J."/>
            <person name="Plugge C.M."/>
            <person name="Muyzer G."/>
            <person name="Kuever J."/>
            <person name="Pereira I.A."/>
            <person name="Parshina S.N."/>
            <person name="Bernier-Latmani R."/>
            <person name="Stams A.J."/>
            <person name="Klenk H.P."/>
        </authorList>
    </citation>
    <scope>NUCLEOTIDE SEQUENCE [LARGE SCALE GENOMIC DNA]</scope>
    <source>
        <strain evidence="5">ATCC 23193 / DSM 2154 / NCIB 8452 / DL</strain>
    </source>
</reference>
<reference evidence="5" key="1">
    <citation type="submission" date="2011-05" db="EMBL/GenBank/DDBJ databases">
        <title>Complete sequence of Desulfotomaculum ruminis DSM 2154.</title>
        <authorList>
            <person name="Lucas S."/>
            <person name="Copeland A."/>
            <person name="Lapidus A."/>
            <person name="Cheng J.-F."/>
            <person name="Goodwin L."/>
            <person name="Pitluck S."/>
            <person name="Lu M."/>
            <person name="Detter J.C."/>
            <person name="Han C."/>
            <person name="Tapia R."/>
            <person name="Land M."/>
            <person name="Hauser L."/>
            <person name="Kyrpides N."/>
            <person name="Ivanova N."/>
            <person name="Mikhailova N."/>
            <person name="Pagani I."/>
            <person name="Stams A.J.M."/>
            <person name="Plugge C.M."/>
            <person name="Muyzer G."/>
            <person name="Kuever J."/>
            <person name="Parshina S.N."/>
            <person name="Ivanova A.E."/>
            <person name="Nazina T.N."/>
            <person name="Brambilla E."/>
            <person name="Spring S."/>
            <person name="Klenk H.-P."/>
            <person name="Woyke T."/>
        </authorList>
    </citation>
    <scope>NUCLEOTIDE SEQUENCE [LARGE SCALE GENOMIC DNA]</scope>
    <source>
        <strain evidence="5">ATCC 23193 / DSM 2154 / NCIB 8452 / DL</strain>
    </source>
</reference>
<dbReference type="GO" id="GO:0004222">
    <property type="term" value="F:metalloendopeptidase activity"/>
    <property type="evidence" value="ECO:0007669"/>
    <property type="project" value="TreeGrafter"/>
</dbReference>
<organism evidence="4 5">
    <name type="scientific">Desulforamulus ruminis (strain ATCC 23193 / DSM 2154 / NCIMB 8452 / DL)</name>
    <name type="common">Desulfotomaculum ruminis</name>
    <dbReference type="NCBI Taxonomy" id="696281"/>
    <lineage>
        <taxon>Bacteria</taxon>
        <taxon>Bacillati</taxon>
        <taxon>Bacillota</taxon>
        <taxon>Clostridia</taxon>
        <taxon>Eubacteriales</taxon>
        <taxon>Peptococcaceae</taxon>
        <taxon>Desulforamulus</taxon>
    </lineage>
</organism>
<dbReference type="KEGG" id="dru:Desru_3788"/>
<dbReference type="Gene3D" id="1.10.530.10">
    <property type="match status" value="1"/>
</dbReference>
<dbReference type="InterPro" id="IPR050570">
    <property type="entry name" value="Cell_wall_metabolism_enzyme"/>
</dbReference>
<dbReference type="PANTHER" id="PTHR21666:SF270">
    <property type="entry name" value="MUREIN HYDROLASE ACTIVATOR ENVC"/>
    <property type="match status" value="1"/>
</dbReference>
<keyword evidence="5" id="KW-1185">Reference proteome</keyword>
<dbReference type="HOGENOM" id="CLU_456892_0_0_9"/>
<dbReference type="CDD" id="cd12797">
    <property type="entry name" value="M23_peptidase"/>
    <property type="match status" value="1"/>
</dbReference>
<proteinExistence type="predicted"/>
<dbReference type="RefSeq" id="WP_013843733.1">
    <property type="nucleotide sequence ID" value="NC_015589.1"/>
</dbReference>
<dbReference type="Pfam" id="PF01551">
    <property type="entry name" value="Peptidase_M23"/>
    <property type="match status" value="1"/>
</dbReference>
<accession>F6DQ44</accession>
<evidence type="ECO:0000313" key="4">
    <source>
        <dbReference type="EMBL" id="AEG61988.1"/>
    </source>
</evidence>
<keyword evidence="1" id="KW-0812">Transmembrane</keyword>
<dbReference type="STRING" id="696281.Desru_3788"/>
<dbReference type="InterPro" id="IPR011055">
    <property type="entry name" value="Dup_hybrid_motif"/>
</dbReference>
<dbReference type="eggNOG" id="COG4942">
    <property type="taxonomic scope" value="Bacteria"/>
</dbReference>
<evidence type="ECO:0000259" key="2">
    <source>
        <dbReference type="Pfam" id="PF01464"/>
    </source>
</evidence>
<name>F6DQ44_DESRL</name>
<dbReference type="PANTHER" id="PTHR21666">
    <property type="entry name" value="PEPTIDASE-RELATED"/>
    <property type="match status" value="1"/>
</dbReference>
<dbReference type="InterPro" id="IPR016047">
    <property type="entry name" value="M23ase_b-sheet_dom"/>
</dbReference>
<dbReference type="OrthoDB" id="9814460at2"/>
<evidence type="ECO:0000256" key="1">
    <source>
        <dbReference type="SAM" id="Phobius"/>
    </source>
</evidence>
<gene>
    <name evidence="4" type="ordered locus">Desru_3788</name>
</gene>
<feature type="domain" description="M23ase beta-sheet core" evidence="3">
    <location>
        <begin position="475"/>
        <end position="567"/>
    </location>
</feature>
<keyword evidence="1" id="KW-0472">Membrane</keyword>
<keyword evidence="1" id="KW-1133">Transmembrane helix</keyword>
<dbReference type="Pfam" id="PF01464">
    <property type="entry name" value="SLT"/>
    <property type="match status" value="1"/>
</dbReference>
<protein>
    <submittedName>
        <fullName evidence="4">Peptidase M23</fullName>
    </submittedName>
</protein>
<dbReference type="EMBL" id="CP002780">
    <property type="protein sequence ID" value="AEG61988.1"/>
    <property type="molecule type" value="Genomic_DNA"/>
</dbReference>
<dbReference type="InterPro" id="IPR008258">
    <property type="entry name" value="Transglycosylase_SLT_dom_1"/>
</dbReference>
<dbReference type="InterPro" id="IPR023346">
    <property type="entry name" value="Lysozyme-like_dom_sf"/>
</dbReference>
<evidence type="ECO:0000259" key="3">
    <source>
        <dbReference type="Pfam" id="PF01551"/>
    </source>
</evidence>